<keyword evidence="2" id="KW-1185">Reference proteome</keyword>
<proteinExistence type="predicted"/>
<organism evidence="1 2">
    <name type="scientific">Thalassotalea euphylliae</name>
    <dbReference type="NCBI Taxonomy" id="1655234"/>
    <lineage>
        <taxon>Bacteria</taxon>
        <taxon>Pseudomonadati</taxon>
        <taxon>Pseudomonadota</taxon>
        <taxon>Gammaproteobacteria</taxon>
        <taxon>Alteromonadales</taxon>
        <taxon>Colwelliaceae</taxon>
        <taxon>Thalassotalea</taxon>
    </lineage>
</organism>
<evidence type="ECO:0000313" key="2">
    <source>
        <dbReference type="Proteomes" id="UP000256899"/>
    </source>
</evidence>
<dbReference type="Proteomes" id="UP000256899">
    <property type="component" value="Unassembled WGS sequence"/>
</dbReference>
<dbReference type="EMBL" id="QUOT01000001">
    <property type="protein sequence ID" value="REL29929.1"/>
    <property type="molecule type" value="Genomic_DNA"/>
</dbReference>
<dbReference type="InterPro" id="IPR008551">
    <property type="entry name" value="TANGO2"/>
</dbReference>
<dbReference type="PANTHER" id="PTHR17985:SF8">
    <property type="entry name" value="TRANSPORT AND GOLGI ORGANIZATION PROTEIN 2 HOMOLOG"/>
    <property type="match status" value="1"/>
</dbReference>
<comment type="caution">
    <text evidence="1">The sequence shown here is derived from an EMBL/GenBank/DDBJ whole genome shotgun (WGS) entry which is preliminary data.</text>
</comment>
<name>A0A3E0TZU5_9GAMM</name>
<reference evidence="2" key="1">
    <citation type="submission" date="2018-08" db="EMBL/GenBank/DDBJ databases">
        <title>Thalassotalea euphylliae genome.</title>
        <authorList>
            <person name="Summers S."/>
            <person name="Rice S.A."/>
            <person name="Freckelton M.L."/>
            <person name="Nedved B.T."/>
            <person name="Hadfield M.G."/>
        </authorList>
    </citation>
    <scope>NUCLEOTIDE SEQUENCE [LARGE SCALE GENOMIC DNA]</scope>
    <source>
        <strain evidence="2">H3</strain>
    </source>
</reference>
<sequence length="267" mass="30169">MCILFIALHQHPKYPLIIAANRDEFRQRPTAAMHWWQSPTADVEPSVLAGKDLSAGGTWLAIARSGKFAALTNFRKLPIDNSRQYTSRGELVLKAHQLGNAELTQLLSTQYQQYQGFNLLYGDQHGLTCFDSVNHQFTENKAGFFSLCNGALDDIWPKMARGEQALERFIASQSTRELNHQDLLGLLQDNQTAPDNLLPKTGLPYEWEKQLSAIFIRGEEYGTRSSCVYTLRFDGVAQVTEVTYDRSGDIDSQVEFSWQTETKSLLT</sequence>
<protein>
    <submittedName>
        <fullName evidence="1">NRDE family protein</fullName>
    </submittedName>
</protein>
<dbReference type="RefSeq" id="WP_116014006.1">
    <property type="nucleotide sequence ID" value="NZ_QUOT01000001.1"/>
</dbReference>
<dbReference type="AlphaFoldDB" id="A0A3E0TZU5"/>
<gene>
    <name evidence="1" type="ORF">DXX94_03970</name>
</gene>
<dbReference type="Pfam" id="PF05742">
    <property type="entry name" value="TANGO2"/>
    <property type="match status" value="1"/>
</dbReference>
<evidence type="ECO:0000313" key="1">
    <source>
        <dbReference type="EMBL" id="REL29929.1"/>
    </source>
</evidence>
<dbReference type="PANTHER" id="PTHR17985">
    <property type="entry name" value="SER/THR-RICH PROTEIN T10 IN DGCR REGION"/>
    <property type="match status" value="1"/>
</dbReference>
<accession>A0A3E0TZU5</accession>